<protein>
    <recommendedName>
        <fullName evidence="5">DUF4352 domain-containing protein</fullName>
    </recommendedName>
</protein>
<comment type="caution">
    <text evidence="3">The sequence shown here is derived from an EMBL/GenBank/DDBJ whole genome shotgun (WGS) entry which is preliminary data.</text>
</comment>
<evidence type="ECO:0000313" key="3">
    <source>
        <dbReference type="EMBL" id="MDO7881634.1"/>
    </source>
</evidence>
<keyword evidence="2" id="KW-0812">Transmembrane</keyword>
<organism evidence="3 4">
    <name type="scientific">Antiquaquibacter soli</name>
    <dbReference type="NCBI Taxonomy" id="3064523"/>
    <lineage>
        <taxon>Bacteria</taxon>
        <taxon>Bacillati</taxon>
        <taxon>Actinomycetota</taxon>
        <taxon>Actinomycetes</taxon>
        <taxon>Micrococcales</taxon>
        <taxon>Microbacteriaceae</taxon>
        <taxon>Antiquaquibacter</taxon>
    </lineage>
</organism>
<dbReference type="EMBL" id="JAUQUB010000001">
    <property type="protein sequence ID" value="MDO7881634.1"/>
    <property type="molecule type" value="Genomic_DNA"/>
</dbReference>
<evidence type="ECO:0008006" key="5">
    <source>
        <dbReference type="Google" id="ProtNLM"/>
    </source>
</evidence>
<evidence type="ECO:0000256" key="2">
    <source>
        <dbReference type="SAM" id="Phobius"/>
    </source>
</evidence>
<proteinExistence type="predicted"/>
<keyword evidence="1" id="KW-0732">Signal</keyword>
<name>A0ABT9BLZ9_9MICO</name>
<keyword evidence="2" id="KW-1133">Transmembrane helix</keyword>
<gene>
    <name evidence="3" type="ORF">Q5716_05260</name>
</gene>
<keyword evidence="2" id="KW-0472">Membrane</keyword>
<dbReference type="Proteomes" id="UP001241072">
    <property type="component" value="Unassembled WGS sequence"/>
</dbReference>
<accession>A0ABT9BLZ9</accession>
<reference evidence="3 4" key="1">
    <citation type="submission" date="2023-07" db="EMBL/GenBank/DDBJ databases">
        <title>Protaetiibacter sp. nov WY-16 isolated from soil.</title>
        <authorList>
            <person name="Liu B."/>
            <person name="Wan Y."/>
        </authorList>
    </citation>
    <scope>NUCLEOTIDE SEQUENCE [LARGE SCALE GENOMIC DNA]</scope>
    <source>
        <strain evidence="3 4">WY-16</strain>
    </source>
</reference>
<keyword evidence="4" id="KW-1185">Reference proteome</keyword>
<evidence type="ECO:0000256" key="1">
    <source>
        <dbReference type="ARBA" id="ARBA00022729"/>
    </source>
</evidence>
<dbReference type="InterPro" id="IPR029050">
    <property type="entry name" value="Immunoprotect_excell_Ig-like"/>
</dbReference>
<dbReference type="RefSeq" id="WP_305002042.1">
    <property type="nucleotide sequence ID" value="NZ_JAUQUB010000001.1"/>
</dbReference>
<dbReference type="Gene3D" id="2.60.40.1240">
    <property type="match status" value="1"/>
</dbReference>
<sequence length="197" mass="20873">MADAPRGRIARWLAAVPTSAWIVVGAGAVLGISALFGGLDEADLSSKQPPVVAVDEPIVRDELTIAVHSAELSMVAPDYSFEPDEGMIYLLVEATVTNNYTTTAIGLDEALRLDGTEKPTTDRLARVVDGSSLPQANPGLPIGVVWVFQVPEDEVAPGDTVRVTVTAKSFTEDGDVTYGSYWSDPKPTAFVDVEVQG</sequence>
<feature type="transmembrane region" description="Helical" evidence="2">
    <location>
        <begin position="12"/>
        <end position="39"/>
    </location>
</feature>
<evidence type="ECO:0000313" key="4">
    <source>
        <dbReference type="Proteomes" id="UP001241072"/>
    </source>
</evidence>